<dbReference type="GO" id="GO:0000976">
    <property type="term" value="F:transcription cis-regulatory region binding"/>
    <property type="evidence" value="ECO:0007669"/>
    <property type="project" value="TreeGrafter"/>
</dbReference>
<evidence type="ECO:0000256" key="2">
    <source>
        <dbReference type="ARBA" id="ARBA00023015"/>
    </source>
</evidence>
<keyword evidence="2" id="KW-0805">Transcription regulation</keyword>
<dbReference type="PROSITE" id="PS50977">
    <property type="entry name" value="HTH_TETR_2"/>
    <property type="match status" value="1"/>
</dbReference>
<dbReference type="PANTHER" id="PTHR30055">
    <property type="entry name" value="HTH-TYPE TRANSCRIPTIONAL REGULATOR RUTR"/>
    <property type="match status" value="1"/>
</dbReference>
<dbReference type="Pfam" id="PF13977">
    <property type="entry name" value="TetR_C_6"/>
    <property type="match status" value="1"/>
</dbReference>
<dbReference type="AlphaFoldDB" id="A0A7W4XYW5"/>
<organism evidence="7 8">
    <name type="scientific">Kineococcus radiotolerans</name>
    <dbReference type="NCBI Taxonomy" id="131568"/>
    <lineage>
        <taxon>Bacteria</taxon>
        <taxon>Bacillati</taxon>
        <taxon>Actinomycetota</taxon>
        <taxon>Actinomycetes</taxon>
        <taxon>Kineosporiales</taxon>
        <taxon>Kineosporiaceae</taxon>
        <taxon>Kineococcus</taxon>
    </lineage>
</organism>
<evidence type="ECO:0000313" key="8">
    <source>
        <dbReference type="Proteomes" id="UP000533269"/>
    </source>
</evidence>
<evidence type="ECO:0000256" key="4">
    <source>
        <dbReference type="ARBA" id="ARBA00023163"/>
    </source>
</evidence>
<dbReference type="PRINTS" id="PR00455">
    <property type="entry name" value="HTHTETR"/>
</dbReference>
<dbReference type="EMBL" id="JACHVY010000008">
    <property type="protein sequence ID" value="MBB2903468.1"/>
    <property type="molecule type" value="Genomic_DNA"/>
</dbReference>
<evidence type="ECO:0000313" key="7">
    <source>
        <dbReference type="EMBL" id="MBB2903468.1"/>
    </source>
</evidence>
<keyword evidence="3 5" id="KW-0238">DNA-binding</keyword>
<dbReference type="Gene3D" id="1.10.357.10">
    <property type="entry name" value="Tetracycline Repressor, domain 2"/>
    <property type="match status" value="1"/>
</dbReference>
<reference evidence="7 8" key="1">
    <citation type="submission" date="2020-08" db="EMBL/GenBank/DDBJ databases">
        <title>The Agave Microbiome: Exploring the role of microbial communities in plant adaptations to desert environments.</title>
        <authorList>
            <person name="Partida-Martinez L.P."/>
        </authorList>
    </citation>
    <scope>NUCLEOTIDE SEQUENCE [LARGE SCALE GENOMIC DNA]</scope>
    <source>
        <strain evidence="7 8">AS2.23</strain>
    </source>
</reference>
<dbReference type="InterPro" id="IPR001647">
    <property type="entry name" value="HTH_TetR"/>
</dbReference>
<evidence type="ECO:0000256" key="3">
    <source>
        <dbReference type="ARBA" id="ARBA00023125"/>
    </source>
</evidence>
<reference evidence="7 8" key="2">
    <citation type="submission" date="2020-08" db="EMBL/GenBank/DDBJ databases">
        <authorList>
            <person name="Partida-Martinez L."/>
            <person name="Huntemann M."/>
            <person name="Clum A."/>
            <person name="Wang J."/>
            <person name="Palaniappan K."/>
            <person name="Ritter S."/>
            <person name="Chen I.-M."/>
            <person name="Stamatis D."/>
            <person name="Reddy T."/>
            <person name="O'Malley R."/>
            <person name="Daum C."/>
            <person name="Shapiro N."/>
            <person name="Ivanova N."/>
            <person name="Kyrpides N."/>
            <person name="Woyke T."/>
        </authorList>
    </citation>
    <scope>NUCLEOTIDE SEQUENCE [LARGE SCALE GENOMIC DNA]</scope>
    <source>
        <strain evidence="7 8">AS2.23</strain>
    </source>
</reference>
<dbReference type="PANTHER" id="PTHR30055:SF226">
    <property type="entry name" value="HTH-TYPE TRANSCRIPTIONAL REGULATOR PKSA"/>
    <property type="match status" value="1"/>
</dbReference>
<dbReference type="GO" id="GO:0003700">
    <property type="term" value="F:DNA-binding transcription factor activity"/>
    <property type="evidence" value="ECO:0007669"/>
    <property type="project" value="TreeGrafter"/>
</dbReference>
<gene>
    <name evidence="7" type="ORF">FHR75_004310</name>
</gene>
<evidence type="ECO:0000256" key="1">
    <source>
        <dbReference type="ARBA" id="ARBA00022491"/>
    </source>
</evidence>
<proteinExistence type="predicted"/>
<dbReference type="InterPro" id="IPR009057">
    <property type="entry name" value="Homeodomain-like_sf"/>
</dbReference>
<dbReference type="Proteomes" id="UP000533269">
    <property type="component" value="Unassembled WGS sequence"/>
</dbReference>
<dbReference type="InterPro" id="IPR039538">
    <property type="entry name" value="BetI_C"/>
</dbReference>
<dbReference type="SUPFAM" id="SSF46689">
    <property type="entry name" value="Homeodomain-like"/>
    <property type="match status" value="1"/>
</dbReference>
<dbReference type="Pfam" id="PF00440">
    <property type="entry name" value="TetR_N"/>
    <property type="match status" value="1"/>
</dbReference>
<accession>A0A7W4XYW5</accession>
<protein>
    <submittedName>
        <fullName evidence="7">AcrR family transcriptional regulator</fullName>
    </submittedName>
</protein>
<feature type="DNA-binding region" description="H-T-H motif" evidence="5">
    <location>
        <begin position="43"/>
        <end position="62"/>
    </location>
</feature>
<dbReference type="SUPFAM" id="SSF48498">
    <property type="entry name" value="Tetracyclin repressor-like, C-terminal domain"/>
    <property type="match status" value="1"/>
</dbReference>
<dbReference type="InterPro" id="IPR036271">
    <property type="entry name" value="Tet_transcr_reg_TetR-rel_C_sf"/>
</dbReference>
<sequence length="207" mass="22727">MPTTDTSRSRAGRGEYAKSALRRREILDAALTVFAASGYRNASLREIADRIGISQQGLTYHFPTKDVLLAAVLQARGERDRALFDVDEAGPESHLRTLLQLLGSNQATPGLVELHCTLSAEATSPDHPAHAYFQERYAGIVGRTAQVFAELRARGRLREGVDPERCARGLVALMDGLQVQWLLSGKRIDMVADVRAHLMSMTTLDLS</sequence>
<evidence type="ECO:0000259" key="6">
    <source>
        <dbReference type="PROSITE" id="PS50977"/>
    </source>
</evidence>
<dbReference type="InterPro" id="IPR050109">
    <property type="entry name" value="HTH-type_TetR-like_transc_reg"/>
</dbReference>
<feature type="domain" description="HTH tetR-type" evidence="6">
    <location>
        <begin position="20"/>
        <end position="80"/>
    </location>
</feature>
<evidence type="ECO:0000256" key="5">
    <source>
        <dbReference type="PROSITE-ProRule" id="PRU00335"/>
    </source>
</evidence>
<name>A0A7W4XYW5_KINRA</name>
<keyword evidence="4" id="KW-0804">Transcription</keyword>
<dbReference type="RefSeq" id="WP_183393073.1">
    <property type="nucleotide sequence ID" value="NZ_JACHVY010000008.1"/>
</dbReference>
<keyword evidence="1" id="KW-0678">Repressor</keyword>
<comment type="caution">
    <text evidence="7">The sequence shown here is derived from an EMBL/GenBank/DDBJ whole genome shotgun (WGS) entry which is preliminary data.</text>
</comment>